<feature type="transmembrane region" description="Helical" evidence="1">
    <location>
        <begin position="70"/>
        <end position="90"/>
    </location>
</feature>
<dbReference type="Proteomes" id="UP000019434">
    <property type="component" value="Chromosome"/>
</dbReference>
<dbReference type="EMBL" id="CP007264">
    <property type="protein sequence ID" value="AHL23831.1"/>
    <property type="molecule type" value="Genomic_DNA"/>
</dbReference>
<dbReference type="STRING" id="195522.BD01_2243"/>
<reference evidence="3 4" key="1">
    <citation type="submission" date="2014-02" db="EMBL/GenBank/DDBJ databases">
        <title>Genome Sequence of an Hyperthermophilic Archaeon, Thermococcus nautili 30-1, producing viral vesicles.</title>
        <authorList>
            <person name="Oberto J."/>
            <person name="Gaudin M."/>
            <person name="Cossu M."/>
            <person name="Gorlas A."/>
            <person name="Slesarev A."/>
            <person name="Marguet E."/>
            <person name="Forterre P."/>
        </authorList>
    </citation>
    <scope>NUCLEOTIDE SEQUENCE [LARGE SCALE GENOMIC DNA]</scope>
    <source>
        <strain evidence="3 4">30-1</strain>
    </source>
</reference>
<keyword evidence="3" id="KW-0560">Oxidoreductase</keyword>
<accession>W8P4T9</accession>
<dbReference type="GO" id="GO:0016020">
    <property type="term" value="C:membrane"/>
    <property type="evidence" value="ECO:0007669"/>
    <property type="project" value="UniProtKB-SubCell"/>
</dbReference>
<sequence>MTGKRLGLILLFLAVYLSWDAYALVYPFIGRWSADVTRSLLDLPMTSYHFEYSLVSWTVSHHYLHALMRAVYRAGFAGSFWLPALYFTFADPKRAKRLAFRFALGFGILALSFLVFHVHAPHVVYTLPERYAPNDWTARPEFVLPSPHCTLAFIGLLSVLEVKKKETVPLAVFLALVPISTVLLGEHWVWDAVAGFLVALVAVRIEKRV</sequence>
<keyword evidence="3" id="KW-0575">Peroxidase</keyword>
<dbReference type="OrthoDB" id="96443at2157"/>
<dbReference type="InterPro" id="IPR036938">
    <property type="entry name" value="PAP2/HPO_sf"/>
</dbReference>
<keyword evidence="4" id="KW-1185">Reference proteome</keyword>
<evidence type="ECO:0000259" key="2">
    <source>
        <dbReference type="Pfam" id="PF14378"/>
    </source>
</evidence>
<dbReference type="InterPro" id="IPR026841">
    <property type="entry name" value="Aur1/Ipt1"/>
</dbReference>
<evidence type="ECO:0000313" key="4">
    <source>
        <dbReference type="Proteomes" id="UP000019434"/>
    </source>
</evidence>
<feature type="transmembrane region" description="Helical" evidence="1">
    <location>
        <begin position="142"/>
        <end position="160"/>
    </location>
</feature>
<evidence type="ECO:0000313" key="3">
    <source>
        <dbReference type="EMBL" id="AHL23831.1"/>
    </source>
</evidence>
<keyword evidence="1" id="KW-0812">Transmembrane</keyword>
<protein>
    <submittedName>
        <fullName evidence="3">Phosphatase, vanadium-dependent haloperoxidase superfamily</fullName>
    </submittedName>
</protein>
<dbReference type="eggNOG" id="arCOG03951">
    <property type="taxonomic scope" value="Archaea"/>
</dbReference>
<organism evidence="3 4">
    <name type="scientific">Thermococcus nautili</name>
    <dbReference type="NCBI Taxonomy" id="195522"/>
    <lineage>
        <taxon>Archaea</taxon>
        <taxon>Methanobacteriati</taxon>
        <taxon>Methanobacteriota</taxon>
        <taxon>Thermococci</taxon>
        <taxon>Thermococcales</taxon>
        <taxon>Thermococcaceae</taxon>
        <taxon>Thermococcus</taxon>
    </lineage>
</organism>
<dbReference type="RefSeq" id="WP_042692977.1">
    <property type="nucleotide sequence ID" value="NZ_CP007264.1"/>
</dbReference>
<proteinExistence type="predicted"/>
<dbReference type="SUPFAM" id="SSF48317">
    <property type="entry name" value="Acid phosphatase/Vanadium-dependent haloperoxidase"/>
    <property type="match status" value="1"/>
</dbReference>
<feature type="transmembrane region" description="Helical" evidence="1">
    <location>
        <begin position="167"/>
        <end position="183"/>
    </location>
</feature>
<feature type="domain" description="Inositolphosphotransferase Aur1/Ipt1" evidence="2">
    <location>
        <begin position="49"/>
        <end position="203"/>
    </location>
</feature>
<feature type="transmembrane region" description="Helical" evidence="1">
    <location>
        <begin position="102"/>
        <end position="122"/>
    </location>
</feature>
<gene>
    <name evidence="3" type="ORF">BD01_2243</name>
</gene>
<dbReference type="AlphaFoldDB" id="W8P4T9"/>
<dbReference type="HOGENOM" id="CLU_089553_0_0_2"/>
<keyword evidence="1" id="KW-1133">Transmembrane helix</keyword>
<dbReference type="KEGG" id="tnu:BD01_2243"/>
<dbReference type="Gene3D" id="1.20.144.10">
    <property type="entry name" value="Phosphatidic acid phosphatase type 2/haloperoxidase"/>
    <property type="match status" value="1"/>
</dbReference>
<keyword evidence="1" id="KW-0472">Membrane</keyword>
<name>W8P4T9_9EURY</name>
<evidence type="ECO:0000256" key="1">
    <source>
        <dbReference type="SAM" id="Phobius"/>
    </source>
</evidence>
<dbReference type="GeneID" id="82170073"/>
<dbReference type="GO" id="GO:0004601">
    <property type="term" value="F:peroxidase activity"/>
    <property type="evidence" value="ECO:0007669"/>
    <property type="project" value="UniProtKB-KW"/>
</dbReference>
<dbReference type="Pfam" id="PF14378">
    <property type="entry name" value="PAP2_3"/>
    <property type="match status" value="1"/>
</dbReference>